<dbReference type="SUPFAM" id="SSF141072">
    <property type="entry name" value="CalX-like"/>
    <property type="match status" value="2"/>
</dbReference>
<dbReference type="InterPro" id="IPR051171">
    <property type="entry name" value="CaCA"/>
</dbReference>
<dbReference type="Gene3D" id="2.60.40.2030">
    <property type="match status" value="2"/>
</dbReference>
<dbReference type="Gene3D" id="2.160.20.10">
    <property type="entry name" value="Single-stranded right-handed beta-helix, Pectin lyase-like"/>
    <property type="match status" value="1"/>
</dbReference>
<evidence type="ECO:0000259" key="11">
    <source>
        <dbReference type="SMART" id="SM00237"/>
    </source>
</evidence>
<dbReference type="InterPro" id="IPR039448">
    <property type="entry name" value="Beta_helix"/>
</dbReference>
<evidence type="ECO:0000256" key="8">
    <source>
        <dbReference type="ARBA" id="ARBA00023065"/>
    </source>
</evidence>
<dbReference type="SUPFAM" id="SSF51126">
    <property type="entry name" value="Pectin lyase-like"/>
    <property type="match status" value="1"/>
</dbReference>
<evidence type="ECO:0000256" key="1">
    <source>
        <dbReference type="ARBA" id="ARBA00004196"/>
    </source>
</evidence>
<dbReference type="PANTHER" id="PTHR11878">
    <property type="entry name" value="SODIUM/CALCIUM EXCHANGER"/>
    <property type="match status" value="1"/>
</dbReference>
<evidence type="ECO:0000256" key="3">
    <source>
        <dbReference type="ARBA" id="ARBA00004613"/>
    </source>
</evidence>
<reference evidence="12 13" key="1">
    <citation type="submission" date="2018-03" db="EMBL/GenBank/DDBJ databases">
        <title>Ahniella affigens gen. nov., sp. nov., a gammaproteobacterium isolated from sandy soil near a stream.</title>
        <authorList>
            <person name="Ko Y."/>
            <person name="Kim J.-H."/>
        </authorList>
    </citation>
    <scope>NUCLEOTIDE SEQUENCE [LARGE SCALE GENOMIC DNA]</scope>
    <source>
        <strain evidence="12 13">D13</strain>
    </source>
</reference>
<accession>A0A2P1PS84</accession>
<reference evidence="12 13" key="2">
    <citation type="submission" date="2018-03" db="EMBL/GenBank/DDBJ databases">
        <authorList>
            <person name="Keele B.F."/>
        </authorList>
    </citation>
    <scope>NUCLEOTIDE SEQUENCE [LARGE SCALE GENOMIC DNA]</scope>
    <source>
        <strain evidence="12 13">D13</strain>
    </source>
</reference>
<dbReference type="InterPro" id="IPR059226">
    <property type="entry name" value="Choice_anch_Q_dom"/>
</dbReference>
<dbReference type="InterPro" id="IPR003368">
    <property type="entry name" value="POMP_repeat"/>
</dbReference>
<dbReference type="SMART" id="SM00237">
    <property type="entry name" value="Calx_beta"/>
    <property type="match status" value="2"/>
</dbReference>
<comment type="subcellular location">
    <subcellularLocation>
        <location evidence="1">Cell envelope</location>
    </subcellularLocation>
    <subcellularLocation>
        <location evidence="2">Cell outer membrane</location>
    </subcellularLocation>
    <subcellularLocation>
        <location evidence="3">Secreted</location>
    </subcellularLocation>
</comment>
<keyword evidence="5" id="KW-0732">Signal</keyword>
<keyword evidence="10" id="KW-0998">Cell outer membrane</keyword>
<dbReference type="GO" id="GO:0030001">
    <property type="term" value="P:metal ion transport"/>
    <property type="evidence" value="ECO:0007669"/>
    <property type="project" value="TreeGrafter"/>
</dbReference>
<evidence type="ECO:0000256" key="5">
    <source>
        <dbReference type="ARBA" id="ARBA00022729"/>
    </source>
</evidence>
<name>A0A2P1PS84_9GAMM</name>
<dbReference type="InterPro" id="IPR038081">
    <property type="entry name" value="CalX-like_sf"/>
</dbReference>
<evidence type="ECO:0000313" key="12">
    <source>
        <dbReference type="EMBL" id="AVP97716.1"/>
    </source>
</evidence>
<dbReference type="GO" id="GO:0005576">
    <property type="term" value="C:extracellular region"/>
    <property type="evidence" value="ECO:0007669"/>
    <property type="project" value="UniProtKB-SubCell"/>
</dbReference>
<evidence type="ECO:0000313" key="13">
    <source>
        <dbReference type="Proteomes" id="UP000241074"/>
    </source>
</evidence>
<organism evidence="12 13">
    <name type="scientific">Ahniella affigens</name>
    <dbReference type="NCBI Taxonomy" id="2021234"/>
    <lineage>
        <taxon>Bacteria</taxon>
        <taxon>Pseudomonadati</taxon>
        <taxon>Pseudomonadota</taxon>
        <taxon>Gammaproteobacteria</taxon>
        <taxon>Lysobacterales</taxon>
        <taxon>Rhodanobacteraceae</taxon>
        <taxon>Ahniella</taxon>
    </lineage>
</organism>
<dbReference type="SMART" id="SM00710">
    <property type="entry name" value="PbH1"/>
    <property type="match status" value="8"/>
</dbReference>
<keyword evidence="9" id="KW-0472">Membrane</keyword>
<feature type="domain" description="Calx-beta" evidence="11">
    <location>
        <begin position="486"/>
        <end position="584"/>
    </location>
</feature>
<keyword evidence="13" id="KW-1185">Reference proteome</keyword>
<keyword evidence="6" id="KW-0677">Repeat</keyword>
<dbReference type="PANTHER" id="PTHR11878:SF65">
    <property type="entry name" value="NA_CA-EXCHANGE PROTEIN, ISOFORM G"/>
    <property type="match status" value="1"/>
</dbReference>
<evidence type="ECO:0000256" key="9">
    <source>
        <dbReference type="ARBA" id="ARBA00023136"/>
    </source>
</evidence>
<dbReference type="Pfam" id="PF03160">
    <property type="entry name" value="Calx-beta"/>
    <property type="match status" value="2"/>
</dbReference>
<keyword evidence="8" id="KW-0406">Ion transport</keyword>
<evidence type="ECO:0000256" key="2">
    <source>
        <dbReference type="ARBA" id="ARBA00004442"/>
    </source>
</evidence>
<dbReference type="GO" id="GO:0009279">
    <property type="term" value="C:cell outer membrane"/>
    <property type="evidence" value="ECO:0007669"/>
    <property type="project" value="UniProtKB-SubCell"/>
</dbReference>
<dbReference type="EMBL" id="CP027860">
    <property type="protein sequence ID" value="AVP97716.1"/>
    <property type="molecule type" value="Genomic_DNA"/>
</dbReference>
<keyword evidence="7" id="KW-0106">Calcium</keyword>
<dbReference type="NCBIfam" id="TIGR01376">
    <property type="entry name" value="POMP_repeat"/>
    <property type="match status" value="1"/>
</dbReference>
<dbReference type="InterPro" id="IPR003644">
    <property type="entry name" value="Calx_beta"/>
</dbReference>
<evidence type="ECO:0000256" key="7">
    <source>
        <dbReference type="ARBA" id="ARBA00022837"/>
    </source>
</evidence>
<keyword evidence="8" id="KW-0813">Transport</keyword>
<evidence type="ECO:0000256" key="4">
    <source>
        <dbReference type="ARBA" id="ARBA00022525"/>
    </source>
</evidence>
<dbReference type="InterPro" id="IPR006626">
    <property type="entry name" value="PbH1"/>
</dbReference>
<dbReference type="InterPro" id="IPR012334">
    <property type="entry name" value="Pectin_lyas_fold"/>
</dbReference>
<keyword evidence="4" id="KW-0964">Secreted</keyword>
<evidence type="ECO:0000256" key="10">
    <source>
        <dbReference type="ARBA" id="ARBA00023237"/>
    </source>
</evidence>
<dbReference type="Pfam" id="PF13229">
    <property type="entry name" value="Beta_helix"/>
    <property type="match status" value="1"/>
</dbReference>
<dbReference type="NCBIfam" id="NF041518">
    <property type="entry name" value="choice_anch_Q"/>
    <property type="match status" value="1"/>
</dbReference>
<dbReference type="GO" id="GO:0007154">
    <property type="term" value="P:cell communication"/>
    <property type="evidence" value="ECO:0007669"/>
    <property type="project" value="InterPro"/>
</dbReference>
<protein>
    <recommendedName>
        <fullName evidence="11">Calx-beta domain-containing protein</fullName>
    </recommendedName>
</protein>
<dbReference type="Proteomes" id="UP000241074">
    <property type="component" value="Chromosome"/>
</dbReference>
<dbReference type="InterPro" id="IPR011050">
    <property type="entry name" value="Pectin_lyase_fold/virulence"/>
</dbReference>
<gene>
    <name evidence="12" type="ORF">C7S18_11125</name>
</gene>
<sequence>MALGSVRASLSVRARGYPSADAGCPNLWDTFAWFGTWTNCSVSVHHVRVCDREHKMQSEKLLKVGGLVAAGLAGTAGDADAATFTVTNTNDSGAGSLRQAVLDAEGAAGADTVEFAANVTGTITLTSGQIAITDAVTINGPGAAVLSVSGNNASRVFYLYNSTPVAVEINDLRITGGGGVTFGGGIINFGQDLTLDGVVIEGNSATAGGGGIAATDIVGGQMDMVIRNSQITGNTSGRDGGGIYFYTSGPTLTIENSVISGNTAVDGGGGIYLYHQTGTFDLTDSTMATNAATNFGGGIYLYQIDGSGLNISRSTLNGNSGSYGGAVMSMFTDTSQIVSNSTVSGNQATAAGGGLFAYYTGAATVTLENATIAGNSAAVGGGVAVYSSASVTATDSIIADNTAATDADISGNFALTRTLVEVPGAATIVDNGGNILNQDPVLGPLADNGGPTFTQVPAFGSPVVDAGNTALAVDQRGNPRPSGAADDIGAVELQASIISLSTAAQSVAEEAGNASVTVQRPAGDGAASVDFNTVAGSASAGSDFTTTSGTLNWAAGDIADKTILVPIVDDAIPEAAEAFTLTLSNPVGGSIGAVGSQTVTINDTDVVLSNVDFLATTTAVGESGGSVLVTLQRTGDFSGAASVTVTSSDGSAAAGADYSSVNTAVNWAAGDGAPKTVTVPILPDLLVEGPEDFTLTVSAPVGAALGTNQSNVVTITDDDFTPVPVNSPWALLAGVLGMLGLGALVRKRRSNATPMLGAALVLGVAGLFTAPSSEAANLERHKVAGVVATARVEANQATVSLASGESITVDASKVEVVDRRGLRGFGTERALADVPAGAAIVLKSVKRADGSYRKVRVVLFADLAAAQAAAAK</sequence>
<dbReference type="KEGG" id="xba:C7S18_11125"/>
<evidence type="ECO:0000256" key="6">
    <source>
        <dbReference type="ARBA" id="ARBA00022737"/>
    </source>
</evidence>
<dbReference type="AlphaFoldDB" id="A0A2P1PS84"/>
<proteinExistence type="predicted"/>
<feature type="domain" description="Calx-beta" evidence="11">
    <location>
        <begin position="597"/>
        <end position="698"/>
    </location>
</feature>